<feature type="transmembrane region" description="Helical" evidence="1">
    <location>
        <begin position="52"/>
        <end position="69"/>
    </location>
</feature>
<dbReference type="RefSeq" id="WP_006282106.1">
    <property type="nucleotide sequence ID" value="NZ_BPTR01000001.1"/>
</dbReference>
<feature type="transmembrane region" description="Helical" evidence="1">
    <location>
        <begin position="12"/>
        <end position="32"/>
    </location>
</feature>
<reference evidence="2" key="2">
    <citation type="submission" date="2021-08" db="EMBL/GenBank/DDBJ databases">
        <title>Prevotella lacticifex sp. nov., isolated from rumen of cow.</title>
        <authorList>
            <person name="Shinkai T."/>
            <person name="Ikeyama N."/>
            <person name="Kumagai M."/>
            <person name="Ohmori H."/>
            <person name="Sakamoto M."/>
            <person name="Ohkuma M."/>
            <person name="Mitsumori M."/>
        </authorList>
    </citation>
    <scope>NUCLEOTIDE SEQUENCE</scope>
    <source>
        <strain evidence="2">DSM 11371</strain>
    </source>
</reference>
<dbReference type="AlphaFoldDB" id="A0AA37I311"/>
<evidence type="ECO:0000313" key="4">
    <source>
        <dbReference type="Proteomes" id="UP000216189"/>
    </source>
</evidence>
<organism evidence="2 5">
    <name type="scientific">Segatella bryantii</name>
    <name type="common">Prevotella bryantii</name>
    <dbReference type="NCBI Taxonomy" id="77095"/>
    <lineage>
        <taxon>Bacteria</taxon>
        <taxon>Pseudomonadati</taxon>
        <taxon>Bacteroidota</taxon>
        <taxon>Bacteroidia</taxon>
        <taxon>Bacteroidales</taxon>
        <taxon>Prevotellaceae</taxon>
        <taxon>Segatella</taxon>
    </lineage>
</organism>
<reference evidence="3 4" key="1">
    <citation type="submission" date="2017-08" db="EMBL/GenBank/DDBJ databases">
        <title>Comparative genomics of non-oral Prevotella species.</title>
        <authorList>
            <person name="Accetto T."/>
            <person name="Nograsek B."/>
            <person name="Avgustin G."/>
        </authorList>
    </citation>
    <scope>NUCLEOTIDE SEQUENCE [LARGE SCALE GENOMIC DNA]</scope>
    <source>
        <strain evidence="3 4">TC1-1</strain>
    </source>
</reference>
<dbReference type="Pfam" id="PF11297">
    <property type="entry name" value="DUF3098"/>
    <property type="match status" value="1"/>
</dbReference>
<dbReference type="Proteomes" id="UP000887043">
    <property type="component" value="Unassembled WGS sequence"/>
</dbReference>
<dbReference type="InterPro" id="IPR021448">
    <property type="entry name" value="DUF3098"/>
</dbReference>
<evidence type="ECO:0000313" key="3">
    <source>
        <dbReference type="EMBL" id="OYP53969.1"/>
    </source>
</evidence>
<protein>
    <submittedName>
        <fullName evidence="3">DUF3098 domain-containing protein</fullName>
    </submittedName>
    <submittedName>
        <fullName evidence="2">Membrane protein</fullName>
    </submittedName>
</protein>
<evidence type="ECO:0000313" key="2">
    <source>
        <dbReference type="EMBL" id="GJG28131.1"/>
    </source>
</evidence>
<name>A0AA37I311_SEGBR</name>
<sequence>MDKKNLAFDKVNFILLAVGMLIVILGFILMSGAGSTETSFNTDIFSATRVKVAPVVCFFGFISMVYAIVRKPKDTSNKEA</sequence>
<gene>
    <name evidence="3" type="ORF">CIK91_10680</name>
    <name evidence="2" type="ORF">PRRU23_18310</name>
</gene>
<keyword evidence="1" id="KW-0472">Membrane</keyword>
<keyword evidence="1" id="KW-1133">Transmembrane helix</keyword>
<dbReference type="EMBL" id="NPJF01000051">
    <property type="protein sequence ID" value="OYP53969.1"/>
    <property type="molecule type" value="Genomic_DNA"/>
</dbReference>
<keyword evidence="4" id="KW-1185">Reference proteome</keyword>
<evidence type="ECO:0000256" key="1">
    <source>
        <dbReference type="SAM" id="Phobius"/>
    </source>
</evidence>
<proteinExistence type="predicted"/>
<comment type="caution">
    <text evidence="2">The sequence shown here is derived from an EMBL/GenBank/DDBJ whole genome shotgun (WGS) entry which is preliminary data.</text>
</comment>
<dbReference type="Proteomes" id="UP000216189">
    <property type="component" value="Unassembled WGS sequence"/>
</dbReference>
<accession>A0AA37I311</accession>
<keyword evidence="1" id="KW-0812">Transmembrane</keyword>
<dbReference type="EMBL" id="BPTR01000001">
    <property type="protein sequence ID" value="GJG28131.1"/>
    <property type="molecule type" value="Genomic_DNA"/>
</dbReference>
<evidence type="ECO:0000313" key="5">
    <source>
        <dbReference type="Proteomes" id="UP000887043"/>
    </source>
</evidence>